<evidence type="ECO:0000313" key="4">
    <source>
        <dbReference type="Proteomes" id="UP000803884"/>
    </source>
</evidence>
<dbReference type="CDD" id="cd13298">
    <property type="entry name" value="PH1_PH_fungal"/>
    <property type="match status" value="1"/>
</dbReference>
<evidence type="ECO:0000256" key="1">
    <source>
        <dbReference type="SAM" id="MobiDB-lite"/>
    </source>
</evidence>
<organism evidence="3 4">
    <name type="scientific">Cladosporium halotolerans</name>
    <dbReference type="NCBI Taxonomy" id="1052096"/>
    <lineage>
        <taxon>Eukaryota</taxon>
        <taxon>Fungi</taxon>
        <taxon>Dikarya</taxon>
        <taxon>Ascomycota</taxon>
        <taxon>Pezizomycotina</taxon>
        <taxon>Dothideomycetes</taxon>
        <taxon>Dothideomycetidae</taxon>
        <taxon>Cladosporiales</taxon>
        <taxon>Cladosporiaceae</taxon>
        <taxon>Cladosporium</taxon>
    </lineage>
</organism>
<feature type="compositionally biased region" description="Polar residues" evidence="1">
    <location>
        <begin position="261"/>
        <end position="285"/>
    </location>
</feature>
<dbReference type="SMART" id="SM00233">
    <property type="entry name" value="PH"/>
    <property type="match status" value="2"/>
</dbReference>
<proteinExistence type="predicted"/>
<evidence type="ECO:0000259" key="2">
    <source>
        <dbReference type="PROSITE" id="PS50003"/>
    </source>
</evidence>
<protein>
    <recommendedName>
        <fullName evidence="2">PH domain-containing protein</fullName>
    </recommendedName>
</protein>
<feature type="region of interest" description="Disordered" evidence="1">
    <location>
        <begin position="1"/>
        <end position="23"/>
    </location>
</feature>
<comment type="caution">
    <text evidence="3">The sequence shown here is derived from an EMBL/GenBank/DDBJ whole genome shotgun (WGS) entry which is preliminary data.</text>
</comment>
<sequence length="443" mass="49443">MTDMAAPTQPRPIPGSNALQPPATNLAIPKSVQSLRPNYGLSVDTSSPVTQNGSYEFDRIIKSGEVLKRTRKTKSWKPIYIVLRPNLLSIYRNSSESKLRHQINLSDLTAVARQKDPKRKGKHVFGLFSPSRNFHLEANTHSDAQDWVERIRDAARMDEHEEEISLASPGGAQSTYKGFERSRRISPQAALASDDRSGGYSSSDAEAFGPSSYTLPKRRDRNNRTPSARRPSQIEYSGAEGYGSYSDFSDSLGPTAPMSALSLSTDSRPATSSAQQHTSPTSNEVHSVYGPVPKRPMASQQRNPSQLSTNQVPPDSTAKPPAPQDSERVVYHNWILLLRPKHGVRQWKKVWMVVRPKALALYKNEDEYRPLLILPFETIIDAVEIDPISKSKEYCLQVISEERNYRFCALDEESLNRWLGAFKSVLSRRRAASKDYGTVAGAS</sequence>
<feature type="domain" description="PH" evidence="2">
    <location>
        <begin position="328"/>
        <end position="427"/>
    </location>
</feature>
<reference evidence="3 4" key="1">
    <citation type="journal article" date="2020" name="Microbiol. Resour. Announc.">
        <title>Draft Genome Sequence of a Cladosporium Species Isolated from the Mesophotic Ascidian Didemnum maculosum.</title>
        <authorList>
            <person name="Gioti A."/>
            <person name="Siaperas R."/>
            <person name="Nikolaivits E."/>
            <person name="Le Goff G."/>
            <person name="Ouazzani J."/>
            <person name="Kotoulas G."/>
            <person name="Topakas E."/>
        </authorList>
    </citation>
    <scope>NUCLEOTIDE SEQUENCE [LARGE SCALE GENOMIC DNA]</scope>
    <source>
        <strain evidence="3 4">TM138-S3</strain>
    </source>
</reference>
<dbReference type="Proteomes" id="UP000803884">
    <property type="component" value="Unassembled WGS sequence"/>
</dbReference>
<dbReference type="EMBL" id="JAAQHG020000003">
    <property type="protein sequence ID" value="KAL1590039.1"/>
    <property type="molecule type" value="Genomic_DNA"/>
</dbReference>
<accession>A0AB34KYB9</accession>
<dbReference type="GeneID" id="96002445"/>
<dbReference type="PROSITE" id="PS50003">
    <property type="entry name" value="PH_DOMAIN"/>
    <property type="match status" value="2"/>
</dbReference>
<gene>
    <name evidence="3" type="ORF">WHR41_01001</name>
</gene>
<name>A0AB34KYB9_9PEZI</name>
<feature type="region of interest" description="Disordered" evidence="1">
    <location>
        <begin position="159"/>
        <end position="324"/>
    </location>
</feature>
<dbReference type="Gene3D" id="2.30.29.30">
    <property type="entry name" value="Pleckstrin-homology domain (PH domain)/Phosphotyrosine-binding domain (PTB)"/>
    <property type="match status" value="2"/>
</dbReference>
<feature type="compositionally biased region" description="Polar residues" evidence="1">
    <location>
        <begin position="298"/>
        <end position="314"/>
    </location>
</feature>
<dbReference type="PANTHER" id="PTHR14336">
    <property type="entry name" value="TANDEM PH DOMAIN CONTAINING PROTEIN"/>
    <property type="match status" value="1"/>
</dbReference>
<feature type="domain" description="PH" evidence="2">
    <location>
        <begin position="59"/>
        <end position="156"/>
    </location>
</feature>
<dbReference type="InterPro" id="IPR051707">
    <property type="entry name" value="PI-Interact_SigTrans_Reg"/>
</dbReference>
<dbReference type="SUPFAM" id="SSF50729">
    <property type="entry name" value="PH domain-like"/>
    <property type="match status" value="2"/>
</dbReference>
<dbReference type="InterPro" id="IPR011993">
    <property type="entry name" value="PH-like_dom_sf"/>
</dbReference>
<dbReference type="CDD" id="cd13299">
    <property type="entry name" value="PH2_PH_fungal"/>
    <property type="match status" value="1"/>
</dbReference>
<dbReference type="AlphaFoldDB" id="A0AB34KYB9"/>
<dbReference type="Pfam" id="PF00169">
    <property type="entry name" value="PH"/>
    <property type="match status" value="2"/>
</dbReference>
<dbReference type="RefSeq" id="XP_069233144.1">
    <property type="nucleotide sequence ID" value="XM_069369607.1"/>
</dbReference>
<dbReference type="InterPro" id="IPR001849">
    <property type="entry name" value="PH_domain"/>
</dbReference>
<keyword evidence="4" id="KW-1185">Reference proteome</keyword>
<evidence type="ECO:0000313" key="3">
    <source>
        <dbReference type="EMBL" id="KAL1590039.1"/>
    </source>
</evidence>